<dbReference type="VEuPathDB" id="ToxoDB:TGDOM2_259020"/>
<evidence type="ECO:0000256" key="3">
    <source>
        <dbReference type="RuleBase" id="RU003616"/>
    </source>
</evidence>
<dbReference type="Pfam" id="PF00011">
    <property type="entry name" value="HSP20"/>
    <property type="match status" value="1"/>
</dbReference>
<evidence type="ECO:0000256" key="1">
    <source>
        <dbReference type="ARBA" id="ARBA00023016"/>
    </source>
</evidence>
<proteinExistence type="inferred from homology"/>
<protein>
    <submittedName>
        <fullName evidence="5">Bradyzoite antigen BAG1</fullName>
    </submittedName>
</protein>
<sequence>MAPSASHPPGACPPGCTKHPATATAISPSGVCPMRAFHPAGSHSHFSCYDDLRNRLSHDKNVRPVASQQLDYLDEVSPFALAYYPPPFWGGVGLNPIDDMLFETALTANEMMEDITWRPRVDVEFDSKKKEMIILADLPGLQKDDVTIEVDNGAIVIKGEKTSKEAEKVDDGKTKNILTERVSGYFARRFQLPSNYKPDGISAAMDNGVLRVTIKVEDSGGAKQQISVK</sequence>
<accession>A0A086JP35</accession>
<gene>
    <name evidence="5" type="ORF">TGDOM2_259020</name>
</gene>
<dbReference type="OrthoDB" id="1431247at2759"/>
<evidence type="ECO:0000256" key="2">
    <source>
        <dbReference type="PROSITE-ProRule" id="PRU00285"/>
    </source>
</evidence>
<keyword evidence="1" id="KW-0346">Stress response</keyword>
<dbReference type="InterPro" id="IPR002068">
    <property type="entry name" value="A-crystallin/Hsp20_dom"/>
</dbReference>
<dbReference type="InterPro" id="IPR008978">
    <property type="entry name" value="HSP20-like_chaperone"/>
</dbReference>
<dbReference type="PANTHER" id="PTHR11527">
    <property type="entry name" value="HEAT-SHOCK PROTEIN 20 FAMILY MEMBER"/>
    <property type="match status" value="1"/>
</dbReference>
<dbReference type="CDD" id="cd06464">
    <property type="entry name" value="ACD_sHsps-like"/>
    <property type="match status" value="1"/>
</dbReference>
<dbReference type="SUPFAM" id="SSF49764">
    <property type="entry name" value="HSP20-like chaperones"/>
    <property type="match status" value="1"/>
</dbReference>
<dbReference type="EMBL" id="AHZU02001294">
    <property type="protein sequence ID" value="KFG33903.1"/>
    <property type="molecule type" value="Genomic_DNA"/>
</dbReference>
<dbReference type="Gene3D" id="2.60.40.790">
    <property type="match status" value="1"/>
</dbReference>
<dbReference type="InterPro" id="IPR031107">
    <property type="entry name" value="Small_HSP"/>
</dbReference>
<dbReference type="Proteomes" id="UP000028837">
    <property type="component" value="Unassembled WGS sequence"/>
</dbReference>
<reference evidence="5 6" key="1">
    <citation type="submission" date="2014-02" db="EMBL/GenBank/DDBJ databases">
        <authorList>
            <person name="Sibley D."/>
            <person name="Venepally P."/>
            <person name="Karamycheva S."/>
            <person name="Hadjithomas M."/>
            <person name="Khan A."/>
            <person name="Brunk B."/>
            <person name="Roos D."/>
            <person name="Caler E."/>
            <person name="Lorenzi H."/>
        </authorList>
    </citation>
    <scope>NUCLEOTIDE SEQUENCE [LARGE SCALE GENOMIC DNA]</scope>
    <source>
        <strain evidence="5 6">GAB2-2007-GAL-DOM2</strain>
    </source>
</reference>
<dbReference type="AlphaFoldDB" id="A0A086JP35"/>
<feature type="domain" description="SHSP" evidence="4">
    <location>
        <begin position="112"/>
        <end position="229"/>
    </location>
</feature>
<dbReference type="PROSITE" id="PS01031">
    <property type="entry name" value="SHSP"/>
    <property type="match status" value="1"/>
</dbReference>
<evidence type="ECO:0000259" key="4">
    <source>
        <dbReference type="PROSITE" id="PS01031"/>
    </source>
</evidence>
<name>A0A086JP35_TOXGO</name>
<comment type="caution">
    <text evidence="5">The sequence shown here is derived from an EMBL/GenBank/DDBJ whole genome shotgun (WGS) entry which is preliminary data.</text>
</comment>
<organism evidence="5 6">
    <name type="scientific">Toxoplasma gondii GAB2-2007-GAL-DOM2</name>
    <dbReference type="NCBI Taxonomy" id="1130820"/>
    <lineage>
        <taxon>Eukaryota</taxon>
        <taxon>Sar</taxon>
        <taxon>Alveolata</taxon>
        <taxon>Apicomplexa</taxon>
        <taxon>Conoidasida</taxon>
        <taxon>Coccidia</taxon>
        <taxon>Eucoccidiorida</taxon>
        <taxon>Eimeriorina</taxon>
        <taxon>Sarcocystidae</taxon>
        <taxon>Toxoplasma</taxon>
    </lineage>
</organism>
<evidence type="ECO:0000313" key="5">
    <source>
        <dbReference type="EMBL" id="KFG33903.1"/>
    </source>
</evidence>
<comment type="similarity">
    <text evidence="2 3">Belongs to the small heat shock protein (HSP20) family.</text>
</comment>
<evidence type="ECO:0000313" key="6">
    <source>
        <dbReference type="Proteomes" id="UP000028837"/>
    </source>
</evidence>